<dbReference type="GO" id="GO:0016151">
    <property type="term" value="F:nickel cation binding"/>
    <property type="evidence" value="ECO:0007669"/>
    <property type="project" value="UniProtKB-UniRule"/>
</dbReference>
<keyword evidence="4" id="KW-0963">Cytoplasm</keyword>
<keyword evidence="2 4" id="KW-0996">Nickel insertion</keyword>
<name>A0A423PF37_9GAMM</name>
<proteinExistence type="inferred from homology"/>
<comment type="similarity">
    <text evidence="1 4">Belongs to the UreD family.</text>
</comment>
<dbReference type="Pfam" id="PF01774">
    <property type="entry name" value="UreD"/>
    <property type="match status" value="1"/>
</dbReference>
<dbReference type="GO" id="GO:0005737">
    <property type="term" value="C:cytoplasm"/>
    <property type="evidence" value="ECO:0007669"/>
    <property type="project" value="UniProtKB-SubCell"/>
</dbReference>
<dbReference type="PANTHER" id="PTHR33643:SF1">
    <property type="entry name" value="UREASE ACCESSORY PROTEIN D"/>
    <property type="match status" value="1"/>
</dbReference>
<gene>
    <name evidence="4" type="primary">ureD</name>
    <name evidence="5" type="ORF">SAOR_15355</name>
</gene>
<evidence type="ECO:0000256" key="2">
    <source>
        <dbReference type="ARBA" id="ARBA00022988"/>
    </source>
</evidence>
<keyword evidence="3 4" id="KW-0143">Chaperone</keyword>
<evidence type="ECO:0000313" key="5">
    <source>
        <dbReference type="EMBL" id="ROO24186.1"/>
    </source>
</evidence>
<dbReference type="PANTHER" id="PTHR33643">
    <property type="entry name" value="UREASE ACCESSORY PROTEIN D"/>
    <property type="match status" value="1"/>
</dbReference>
<evidence type="ECO:0000256" key="4">
    <source>
        <dbReference type="HAMAP-Rule" id="MF_01384"/>
    </source>
</evidence>
<dbReference type="Proteomes" id="UP000283993">
    <property type="component" value="Unassembled WGS sequence"/>
</dbReference>
<evidence type="ECO:0000256" key="3">
    <source>
        <dbReference type="ARBA" id="ARBA00023186"/>
    </source>
</evidence>
<dbReference type="AlphaFoldDB" id="A0A423PF37"/>
<dbReference type="InterPro" id="IPR002669">
    <property type="entry name" value="UreD"/>
</dbReference>
<dbReference type="EMBL" id="AYKH01000043">
    <property type="protein sequence ID" value="ROO24186.1"/>
    <property type="molecule type" value="Genomic_DNA"/>
</dbReference>
<dbReference type="HAMAP" id="MF_01384">
    <property type="entry name" value="UreD"/>
    <property type="match status" value="1"/>
</dbReference>
<reference evidence="5 6" key="1">
    <citation type="submission" date="2013-10" db="EMBL/GenBank/DDBJ databases">
        <title>Salinisphaera orenii MK-B5 Genome Sequencing.</title>
        <authorList>
            <person name="Lai Q."/>
            <person name="Li C."/>
            <person name="Shao Z."/>
        </authorList>
    </citation>
    <scope>NUCLEOTIDE SEQUENCE [LARGE SCALE GENOMIC DNA]</scope>
    <source>
        <strain evidence="5 6">MK-B5</strain>
    </source>
</reference>
<keyword evidence="6" id="KW-1185">Reference proteome</keyword>
<evidence type="ECO:0000256" key="1">
    <source>
        <dbReference type="ARBA" id="ARBA00007177"/>
    </source>
</evidence>
<protein>
    <recommendedName>
        <fullName evidence="4">Urease accessory protein UreD</fullName>
    </recommendedName>
</protein>
<organism evidence="5 6">
    <name type="scientific">Salinisphaera orenii MK-B5</name>
    <dbReference type="NCBI Taxonomy" id="856730"/>
    <lineage>
        <taxon>Bacteria</taxon>
        <taxon>Pseudomonadati</taxon>
        <taxon>Pseudomonadota</taxon>
        <taxon>Gammaproteobacteria</taxon>
        <taxon>Salinisphaerales</taxon>
        <taxon>Salinisphaeraceae</taxon>
        <taxon>Salinisphaera</taxon>
    </lineage>
</organism>
<evidence type="ECO:0000313" key="6">
    <source>
        <dbReference type="Proteomes" id="UP000283993"/>
    </source>
</evidence>
<sequence length="282" mass="30380">MLNASSAVRPLQCDIGFSARRRGTTYVGRQNVAYPFHLGRQLQLSGDPPGMAAVYLQSCSGGIFAGEALGLCLTAAAGSHAHVSTGAATVAHSMLEADALQTVRLDAHDSAYLEYLPKPTLMFPRARLTSLIEVTHRPGACVVVSDSFGVHVPDGMNGSFDWYRASIDVRTPAGRLLVSDRMFVEGDDFESDVIGVMRDRTVLSTLMIVTDGPIIDSLSEALRGALPIEPEGSWGVSRLPNACGLVVRLAARDATILSRLTHRVWATVRRLRFGVEPAARRH</sequence>
<comment type="function">
    <text evidence="4">Required for maturation of urease via the functional incorporation of the urease nickel metallocenter.</text>
</comment>
<comment type="subcellular location">
    <subcellularLocation>
        <location evidence="4">Cytoplasm</location>
    </subcellularLocation>
</comment>
<accession>A0A423PF37</accession>
<comment type="subunit">
    <text evidence="4">UreD, UreF and UreG form a complex that acts as a GTP-hydrolysis-dependent molecular chaperone, activating the urease apoprotein by helping to assemble the nickel containing metallocenter of UreC. The UreE protein probably delivers the nickel.</text>
</comment>
<comment type="caution">
    <text evidence="5">The sequence shown here is derived from an EMBL/GenBank/DDBJ whole genome shotgun (WGS) entry which is preliminary data.</text>
</comment>